<evidence type="ECO:0000259" key="3">
    <source>
        <dbReference type="PROSITE" id="PS50977"/>
    </source>
</evidence>
<proteinExistence type="predicted"/>
<dbReference type="SUPFAM" id="SSF46689">
    <property type="entry name" value="Homeodomain-like"/>
    <property type="match status" value="1"/>
</dbReference>
<evidence type="ECO:0000256" key="1">
    <source>
        <dbReference type="ARBA" id="ARBA00023125"/>
    </source>
</evidence>
<feature type="DNA-binding region" description="H-T-H motif" evidence="2">
    <location>
        <begin position="31"/>
        <end position="50"/>
    </location>
</feature>
<dbReference type="EMBL" id="CP045725">
    <property type="protein sequence ID" value="QGF22455.1"/>
    <property type="molecule type" value="Genomic_DNA"/>
</dbReference>
<organism evidence="4 5">
    <name type="scientific">Raineyella fluvialis</name>
    <dbReference type="NCBI Taxonomy" id="2662261"/>
    <lineage>
        <taxon>Bacteria</taxon>
        <taxon>Bacillati</taxon>
        <taxon>Actinomycetota</taxon>
        <taxon>Actinomycetes</taxon>
        <taxon>Propionibacteriales</taxon>
        <taxon>Propionibacteriaceae</taxon>
        <taxon>Raineyella</taxon>
    </lineage>
</organism>
<dbReference type="PROSITE" id="PS50977">
    <property type="entry name" value="HTH_TETR_2"/>
    <property type="match status" value="1"/>
</dbReference>
<name>A0A5Q2FCM6_9ACTN</name>
<evidence type="ECO:0000256" key="2">
    <source>
        <dbReference type="PROSITE-ProRule" id="PRU00335"/>
    </source>
</evidence>
<keyword evidence="5" id="KW-1185">Reference proteome</keyword>
<dbReference type="PANTHER" id="PTHR30055:SF146">
    <property type="entry name" value="HTH-TYPE TRANSCRIPTIONAL DUAL REGULATOR CECR"/>
    <property type="match status" value="1"/>
</dbReference>
<gene>
    <name evidence="4" type="ORF">Rai3103_00735</name>
</gene>
<protein>
    <submittedName>
        <fullName evidence="4">TetR family transcriptional regulator</fullName>
    </submittedName>
</protein>
<dbReference type="GO" id="GO:0003700">
    <property type="term" value="F:DNA-binding transcription factor activity"/>
    <property type="evidence" value="ECO:0007669"/>
    <property type="project" value="TreeGrafter"/>
</dbReference>
<dbReference type="KEGG" id="rain:Rai3103_00735"/>
<dbReference type="InterPro" id="IPR050109">
    <property type="entry name" value="HTH-type_TetR-like_transc_reg"/>
</dbReference>
<dbReference type="RefSeq" id="WP_153570965.1">
    <property type="nucleotide sequence ID" value="NZ_CP045725.1"/>
</dbReference>
<dbReference type="InterPro" id="IPR009057">
    <property type="entry name" value="Homeodomain-like_sf"/>
</dbReference>
<reference evidence="4 5" key="1">
    <citation type="submission" date="2019-10" db="EMBL/GenBank/DDBJ databases">
        <title>Genomic analysis of Raineyella sp. CBA3103.</title>
        <authorList>
            <person name="Roh S.W."/>
        </authorList>
    </citation>
    <scope>NUCLEOTIDE SEQUENCE [LARGE SCALE GENOMIC DNA]</scope>
    <source>
        <strain evidence="4 5">CBA3103</strain>
    </source>
</reference>
<evidence type="ECO:0000313" key="4">
    <source>
        <dbReference type="EMBL" id="QGF22455.1"/>
    </source>
</evidence>
<sequence length="207" mass="22045">METPESDLTARARIRDAALVEFGQRGEKGATIRTIAARAGVSPGLVQFHFGTKSGLRATCDAYVLEYLRTEVDLGIDQGGIGDPAFAAEALRTGPPVTRYLVRALIDGSPGADAMFDEVVDLTARYLRASDPSVPLRAKAAVMVAMKLGISAFAAQLSRSFGVDLYSPEGMSLSGRAQLDLLNPELSEPGIFEQARQSLPATDQEQS</sequence>
<evidence type="ECO:0000313" key="5">
    <source>
        <dbReference type="Proteomes" id="UP000386847"/>
    </source>
</evidence>
<dbReference type="Gene3D" id="1.10.357.10">
    <property type="entry name" value="Tetracycline Repressor, domain 2"/>
    <property type="match status" value="1"/>
</dbReference>
<dbReference type="AlphaFoldDB" id="A0A5Q2FCM6"/>
<dbReference type="Pfam" id="PF00440">
    <property type="entry name" value="TetR_N"/>
    <property type="match status" value="1"/>
</dbReference>
<keyword evidence="1 2" id="KW-0238">DNA-binding</keyword>
<dbReference type="Proteomes" id="UP000386847">
    <property type="component" value="Chromosome"/>
</dbReference>
<dbReference type="GO" id="GO:0000976">
    <property type="term" value="F:transcription cis-regulatory region binding"/>
    <property type="evidence" value="ECO:0007669"/>
    <property type="project" value="TreeGrafter"/>
</dbReference>
<dbReference type="PANTHER" id="PTHR30055">
    <property type="entry name" value="HTH-TYPE TRANSCRIPTIONAL REGULATOR RUTR"/>
    <property type="match status" value="1"/>
</dbReference>
<dbReference type="InterPro" id="IPR001647">
    <property type="entry name" value="HTH_TetR"/>
</dbReference>
<feature type="domain" description="HTH tetR-type" evidence="3">
    <location>
        <begin position="8"/>
        <end position="68"/>
    </location>
</feature>
<accession>A0A5Q2FCM6</accession>